<gene>
    <name evidence="2" type="ORF">LQV63_13580</name>
</gene>
<feature type="transmembrane region" description="Helical" evidence="1">
    <location>
        <begin position="156"/>
        <end position="178"/>
    </location>
</feature>
<organism evidence="2 3">
    <name type="scientific">Paenibacillus profundus</name>
    <dbReference type="NCBI Taxonomy" id="1173085"/>
    <lineage>
        <taxon>Bacteria</taxon>
        <taxon>Bacillati</taxon>
        <taxon>Bacillota</taxon>
        <taxon>Bacilli</taxon>
        <taxon>Bacillales</taxon>
        <taxon>Paenibacillaceae</taxon>
        <taxon>Paenibacillus</taxon>
    </lineage>
</organism>
<keyword evidence="1" id="KW-0812">Transmembrane</keyword>
<dbReference type="EMBL" id="JAJNBZ010000009">
    <property type="protein sequence ID" value="MCE5170342.1"/>
    <property type="molecule type" value="Genomic_DNA"/>
</dbReference>
<dbReference type="RefSeq" id="WP_233697094.1">
    <property type="nucleotide sequence ID" value="NZ_JAJNBZ010000009.1"/>
</dbReference>
<evidence type="ECO:0000313" key="2">
    <source>
        <dbReference type="EMBL" id="MCE5170342.1"/>
    </source>
</evidence>
<reference evidence="2 3" key="1">
    <citation type="submission" date="2021-11" db="EMBL/GenBank/DDBJ databases">
        <title>Draft genome sequence of Paenibacillus profundus YoMME, a new Gram-positive bacteria with exoelectrogenic properties.</title>
        <authorList>
            <person name="Hubenova Y."/>
            <person name="Hubenova E."/>
            <person name="Manasiev Y."/>
            <person name="Peykov S."/>
            <person name="Mitov M."/>
        </authorList>
    </citation>
    <scope>NUCLEOTIDE SEQUENCE [LARGE SCALE GENOMIC DNA]</scope>
    <source>
        <strain evidence="2 3">YoMME</strain>
    </source>
</reference>
<dbReference type="Pfam" id="PF06541">
    <property type="entry name" value="ABC_trans_CmpB"/>
    <property type="match status" value="1"/>
</dbReference>
<feature type="transmembrane region" description="Helical" evidence="1">
    <location>
        <begin position="20"/>
        <end position="41"/>
    </location>
</feature>
<proteinExistence type="predicted"/>
<keyword evidence="1" id="KW-1133">Transmembrane helix</keyword>
<name>A0ABS8YFK8_9BACL</name>
<protein>
    <submittedName>
        <fullName evidence="2">ABC transporter permease</fullName>
    </submittedName>
</protein>
<feature type="transmembrane region" description="Helical" evidence="1">
    <location>
        <begin position="80"/>
        <end position="102"/>
    </location>
</feature>
<feature type="transmembrane region" description="Helical" evidence="1">
    <location>
        <begin position="123"/>
        <end position="144"/>
    </location>
</feature>
<dbReference type="Proteomes" id="UP001199916">
    <property type="component" value="Unassembled WGS sequence"/>
</dbReference>
<keyword evidence="1" id="KW-0472">Membrane</keyword>
<keyword evidence="3" id="KW-1185">Reference proteome</keyword>
<evidence type="ECO:0000313" key="3">
    <source>
        <dbReference type="Proteomes" id="UP001199916"/>
    </source>
</evidence>
<comment type="caution">
    <text evidence="2">The sequence shown here is derived from an EMBL/GenBank/DDBJ whole genome shotgun (WGS) entry which is preliminary data.</text>
</comment>
<accession>A0ABS8YFK8</accession>
<evidence type="ECO:0000256" key="1">
    <source>
        <dbReference type="SAM" id="Phobius"/>
    </source>
</evidence>
<sequence>MNLFTPSIPFQPALSGVEDALALLFYFMLYSFGGWVLEQVYSWFTTGTFWKEGFLWGPFKPMYGIAPVLLLLYAERGAHWSTMLLLCFIIPSAVEYISGLMLQKVFYRQWWDYSEYPLQLHGHLCLQFSLYWLLLSFAVVHWVQPWVAALYGHLSVVWNMLCPMFMLYFLTDVAWTFWSRRRRGKWMMSNR</sequence>
<feature type="transmembrane region" description="Helical" evidence="1">
    <location>
        <begin position="53"/>
        <end position="74"/>
    </location>
</feature>
<dbReference type="InterPro" id="IPR010540">
    <property type="entry name" value="CmpB_TMEM229"/>
</dbReference>